<dbReference type="Pfam" id="PF00106">
    <property type="entry name" value="adh_short"/>
    <property type="match status" value="1"/>
</dbReference>
<evidence type="ECO:0000256" key="2">
    <source>
        <dbReference type="ARBA" id="ARBA00023002"/>
    </source>
</evidence>
<protein>
    <submittedName>
        <fullName evidence="4">SDR family NAD(P)-dependent oxidoreductase</fullName>
        <ecNumber evidence="4">1.-.-.-</ecNumber>
    </submittedName>
</protein>
<reference evidence="5" key="1">
    <citation type="journal article" date="2019" name="Int. J. Syst. Evol. Microbiol.">
        <title>The Global Catalogue of Microorganisms (GCM) 10K type strain sequencing project: providing services to taxonomists for standard genome sequencing and annotation.</title>
        <authorList>
            <consortium name="The Broad Institute Genomics Platform"/>
            <consortium name="The Broad Institute Genome Sequencing Center for Infectious Disease"/>
            <person name="Wu L."/>
            <person name="Ma J."/>
        </authorList>
    </citation>
    <scope>NUCLEOTIDE SEQUENCE [LARGE SCALE GENOMIC DNA]</scope>
    <source>
        <strain evidence="5">CGMCC 1.12192</strain>
    </source>
</reference>
<dbReference type="Gene3D" id="3.40.50.720">
    <property type="entry name" value="NAD(P)-binding Rossmann-like Domain"/>
    <property type="match status" value="1"/>
</dbReference>
<dbReference type="InterPro" id="IPR020904">
    <property type="entry name" value="Sc_DH/Rdtase_CS"/>
</dbReference>
<dbReference type="GO" id="GO:0016491">
    <property type="term" value="F:oxidoreductase activity"/>
    <property type="evidence" value="ECO:0007669"/>
    <property type="project" value="UniProtKB-KW"/>
</dbReference>
<keyword evidence="2 4" id="KW-0560">Oxidoreductase</keyword>
<evidence type="ECO:0000313" key="5">
    <source>
        <dbReference type="Proteomes" id="UP001595960"/>
    </source>
</evidence>
<dbReference type="PRINTS" id="PR00081">
    <property type="entry name" value="GDHRDH"/>
</dbReference>
<evidence type="ECO:0000256" key="3">
    <source>
        <dbReference type="RuleBase" id="RU000363"/>
    </source>
</evidence>
<keyword evidence="5" id="KW-1185">Reference proteome</keyword>
<dbReference type="RefSeq" id="WP_204395843.1">
    <property type="nucleotide sequence ID" value="NZ_JAFBBW010000001.1"/>
</dbReference>
<comment type="caution">
    <text evidence="4">The sequence shown here is derived from an EMBL/GenBank/DDBJ whole genome shotgun (WGS) entry which is preliminary data.</text>
</comment>
<accession>A0ABV9R2V1</accession>
<dbReference type="Proteomes" id="UP001595960">
    <property type="component" value="Unassembled WGS sequence"/>
</dbReference>
<dbReference type="InterPro" id="IPR036291">
    <property type="entry name" value="NAD(P)-bd_dom_sf"/>
</dbReference>
<comment type="similarity">
    <text evidence="1 3">Belongs to the short-chain dehydrogenases/reductases (SDR) family.</text>
</comment>
<proteinExistence type="inferred from homology"/>
<dbReference type="InterPro" id="IPR002347">
    <property type="entry name" value="SDR_fam"/>
</dbReference>
<sequence>MTHAPRLALVTGASSGLGELIAERLAERGADLVLVARRRDRLDALAARLAERHGTRSTVIEADLARPGAAAEVWSRLEGATPDTLVNAAGFATHGAFAAEHPDRIRDEVTVNVTALVELTRAALPAMLADGHGAIVNIASTASFQPVPGMAVYAATKTFVRELTEAIAHEVRGSGVKVIALCPGATRTEFFDVVGNPEAAVGTPAEPAEVVDALLRALDRDRTPSVLVTGFANRLGAALARLAPNRLLMPIAARAVSYEPGSATATALAGRR</sequence>
<gene>
    <name evidence="4" type="ORF">ACFPER_03205</name>
</gene>
<dbReference type="PRINTS" id="PR00080">
    <property type="entry name" value="SDRFAMILY"/>
</dbReference>
<dbReference type="PIRSF" id="PIRSF000126">
    <property type="entry name" value="11-beta-HSD1"/>
    <property type="match status" value="1"/>
</dbReference>
<evidence type="ECO:0000313" key="4">
    <source>
        <dbReference type="EMBL" id="MFC4827781.1"/>
    </source>
</evidence>
<dbReference type="EC" id="1.-.-.-" evidence="4"/>
<evidence type="ECO:0000256" key="1">
    <source>
        <dbReference type="ARBA" id="ARBA00006484"/>
    </source>
</evidence>
<name>A0ABV9R2V1_9MICO</name>
<dbReference type="EMBL" id="JBHSJC010000001">
    <property type="protein sequence ID" value="MFC4827781.1"/>
    <property type="molecule type" value="Genomic_DNA"/>
</dbReference>
<dbReference type="CDD" id="cd05233">
    <property type="entry name" value="SDR_c"/>
    <property type="match status" value="1"/>
</dbReference>
<organism evidence="4 5">
    <name type="scientific">Agromyces aurantiacus</name>
    <dbReference type="NCBI Taxonomy" id="165814"/>
    <lineage>
        <taxon>Bacteria</taxon>
        <taxon>Bacillati</taxon>
        <taxon>Actinomycetota</taxon>
        <taxon>Actinomycetes</taxon>
        <taxon>Micrococcales</taxon>
        <taxon>Microbacteriaceae</taxon>
        <taxon>Agromyces</taxon>
    </lineage>
</organism>
<dbReference type="PANTHER" id="PTHR44196">
    <property type="entry name" value="DEHYDROGENASE/REDUCTASE SDR FAMILY MEMBER 7B"/>
    <property type="match status" value="1"/>
</dbReference>
<dbReference type="SUPFAM" id="SSF51735">
    <property type="entry name" value="NAD(P)-binding Rossmann-fold domains"/>
    <property type="match status" value="1"/>
</dbReference>
<dbReference type="PROSITE" id="PS00061">
    <property type="entry name" value="ADH_SHORT"/>
    <property type="match status" value="1"/>
</dbReference>
<dbReference type="PANTHER" id="PTHR44196:SF2">
    <property type="entry name" value="SHORT-CHAIN DEHYDROGENASE-RELATED"/>
    <property type="match status" value="1"/>
</dbReference>